<dbReference type="PROSITE" id="PS51257">
    <property type="entry name" value="PROKAR_LIPOPROTEIN"/>
    <property type="match status" value="1"/>
</dbReference>
<dbReference type="RefSeq" id="WP_146645492.1">
    <property type="nucleotide sequence ID" value="NZ_CP012333.1"/>
</dbReference>
<feature type="region of interest" description="Disordered" evidence="1">
    <location>
        <begin position="26"/>
        <end position="53"/>
    </location>
</feature>
<organism evidence="3 4">
    <name type="scientific">Labilithrix luteola</name>
    <dbReference type="NCBI Taxonomy" id="1391654"/>
    <lineage>
        <taxon>Bacteria</taxon>
        <taxon>Pseudomonadati</taxon>
        <taxon>Myxococcota</taxon>
        <taxon>Polyangia</taxon>
        <taxon>Polyangiales</taxon>
        <taxon>Labilitrichaceae</taxon>
        <taxon>Labilithrix</taxon>
    </lineage>
</organism>
<evidence type="ECO:0000256" key="1">
    <source>
        <dbReference type="SAM" id="MobiDB-lite"/>
    </source>
</evidence>
<keyword evidence="4" id="KW-1185">Reference proteome</keyword>
<feature type="chain" id="PRO_5005465583" evidence="2">
    <location>
        <begin position="23"/>
        <end position="393"/>
    </location>
</feature>
<feature type="signal peptide" evidence="2">
    <location>
        <begin position="1"/>
        <end position="22"/>
    </location>
</feature>
<evidence type="ECO:0000256" key="2">
    <source>
        <dbReference type="SAM" id="SignalP"/>
    </source>
</evidence>
<evidence type="ECO:0000313" key="3">
    <source>
        <dbReference type="EMBL" id="AKU93795.1"/>
    </source>
</evidence>
<keyword evidence="2" id="KW-0732">Signal</keyword>
<reference evidence="3 4" key="1">
    <citation type="submission" date="2015-08" db="EMBL/GenBank/DDBJ databases">
        <authorList>
            <person name="Babu N.S."/>
            <person name="Beckwith C.J."/>
            <person name="Beseler K.G."/>
            <person name="Brison A."/>
            <person name="Carone J.V."/>
            <person name="Caskin T.P."/>
            <person name="Diamond M."/>
            <person name="Durham M.E."/>
            <person name="Foxe J.M."/>
            <person name="Go M."/>
            <person name="Henderson B.A."/>
            <person name="Jones I.B."/>
            <person name="McGettigan J.A."/>
            <person name="Micheletti S.J."/>
            <person name="Nasrallah M.E."/>
            <person name="Ortiz D."/>
            <person name="Piller C.R."/>
            <person name="Privatt S.R."/>
            <person name="Schneider S.L."/>
            <person name="Sharp S."/>
            <person name="Smith T.C."/>
            <person name="Stanton J.D."/>
            <person name="Ullery H.E."/>
            <person name="Wilson R.J."/>
            <person name="Serrano M.G."/>
            <person name="Buck G."/>
            <person name="Lee V."/>
            <person name="Wang Y."/>
            <person name="Carvalho R."/>
            <person name="Voegtly L."/>
            <person name="Shi R."/>
            <person name="Duckworth R."/>
            <person name="Johnson A."/>
            <person name="Loviza R."/>
            <person name="Walstead R."/>
            <person name="Shah Z."/>
            <person name="Kiflezghi M."/>
            <person name="Wade K."/>
            <person name="Ball S.L."/>
            <person name="Bradley K.W."/>
            <person name="Asai D.J."/>
            <person name="Bowman C.A."/>
            <person name="Russell D.A."/>
            <person name="Pope W.H."/>
            <person name="Jacobs-Sera D."/>
            <person name="Hendrix R.W."/>
            <person name="Hatfull G.F."/>
        </authorList>
    </citation>
    <scope>NUCLEOTIDE SEQUENCE [LARGE SCALE GENOMIC DNA]</scope>
    <source>
        <strain evidence="3 4">DSM 27648</strain>
    </source>
</reference>
<protein>
    <submittedName>
        <fullName evidence="3">Type IV fimbrial biogenesis protein PilY1</fullName>
    </submittedName>
</protein>
<dbReference type="Proteomes" id="UP000064967">
    <property type="component" value="Chromosome"/>
</dbReference>
<dbReference type="AlphaFoldDB" id="A0A0K1PJU9"/>
<gene>
    <name evidence="3" type="ORF">AKJ09_00459</name>
</gene>
<proteinExistence type="predicted"/>
<dbReference type="KEGG" id="llu:AKJ09_00459"/>
<dbReference type="EMBL" id="CP012333">
    <property type="protein sequence ID" value="AKU93795.1"/>
    <property type="molecule type" value="Genomic_DNA"/>
</dbReference>
<accession>A0A0K1PJU9</accession>
<name>A0A0K1PJU9_9BACT</name>
<sequence length="393" mass="41504">MMKRYLLLALMPAAAFVACAHADETPNSASTDGGVPEASPADAGGEDANDSGRDIDAEALRCSNDFCLVDTPPPSAYGFTKWMFMGVQVDPVIGTWAIANGQPGDEGTAQLLRLEDGVWKPRYAPTLGSGAAKRSIRLAALAGDGKGHLIAIGTAKDDNSTVILRSDGVTVTTSAFPGELIATWMTGNDDAWVVGRTGSIHHSVGGGEWTDESNPAGGTFYAIWGSGPSDVYVGGQSEYDPETFESWAYVGHRTLDDAGAPTWTFEMLGDLQKEVDGAGYPIIAGIAPPGGRPFLSAPNVSAWLEADAGASSWVRDPYRPRTWVQALWARSASEVWAAADTGRVYRYDGTTWHELSFFFNGAPAGNHLTGISGTAQGEIFVVGEGIALRRQVP</sequence>
<dbReference type="STRING" id="1391654.AKJ09_00459"/>
<evidence type="ECO:0000313" key="4">
    <source>
        <dbReference type="Proteomes" id="UP000064967"/>
    </source>
</evidence>
<dbReference type="OrthoDB" id="5500921at2"/>